<evidence type="ECO:0000259" key="1">
    <source>
        <dbReference type="Pfam" id="PF01402"/>
    </source>
</evidence>
<proteinExistence type="predicted"/>
<name>A0A6J6FDT5_9ZZZZ</name>
<protein>
    <submittedName>
        <fullName evidence="2">Unannotated protein</fullName>
    </submittedName>
</protein>
<dbReference type="SUPFAM" id="SSF47598">
    <property type="entry name" value="Ribbon-helix-helix"/>
    <property type="match status" value="1"/>
</dbReference>
<feature type="domain" description="Ribbon-helix-helix protein CopG" evidence="1">
    <location>
        <begin position="2"/>
        <end position="36"/>
    </location>
</feature>
<dbReference type="AlphaFoldDB" id="A0A6J6FDT5"/>
<dbReference type="GO" id="GO:0006355">
    <property type="term" value="P:regulation of DNA-templated transcription"/>
    <property type="evidence" value="ECO:0007669"/>
    <property type="project" value="InterPro"/>
</dbReference>
<organism evidence="2">
    <name type="scientific">freshwater metagenome</name>
    <dbReference type="NCBI Taxonomy" id="449393"/>
    <lineage>
        <taxon>unclassified sequences</taxon>
        <taxon>metagenomes</taxon>
        <taxon>ecological metagenomes</taxon>
    </lineage>
</organism>
<reference evidence="2" key="1">
    <citation type="submission" date="2020-05" db="EMBL/GenBank/DDBJ databases">
        <authorList>
            <person name="Chiriac C."/>
            <person name="Salcher M."/>
            <person name="Ghai R."/>
            <person name="Kavagutti S V."/>
        </authorList>
    </citation>
    <scope>NUCLEOTIDE SEQUENCE</scope>
</reference>
<gene>
    <name evidence="2" type="ORF">UFOPK1722_01406</name>
</gene>
<dbReference type="InterPro" id="IPR002145">
    <property type="entry name" value="CopG"/>
</dbReference>
<sequence>MKLSISLPDDDVEFLDRYAEQQGVDSRSAVVAKAIELLRASQLVAAYTEAWSEWDANPDNLAWDGTVADGIGT</sequence>
<dbReference type="InterPro" id="IPR013321">
    <property type="entry name" value="Arc_rbn_hlx_hlx"/>
</dbReference>
<dbReference type="Pfam" id="PF01402">
    <property type="entry name" value="RHH_1"/>
    <property type="match status" value="1"/>
</dbReference>
<accession>A0A6J6FDT5</accession>
<dbReference type="InterPro" id="IPR010985">
    <property type="entry name" value="Ribbon_hlx_hlx"/>
</dbReference>
<dbReference type="Gene3D" id="1.10.1220.10">
    <property type="entry name" value="Met repressor-like"/>
    <property type="match status" value="1"/>
</dbReference>
<dbReference type="EMBL" id="CAEZTS010000137">
    <property type="protein sequence ID" value="CAB4586800.1"/>
    <property type="molecule type" value="Genomic_DNA"/>
</dbReference>
<dbReference type="CDD" id="cd22231">
    <property type="entry name" value="RHH_NikR_HicB-like"/>
    <property type="match status" value="1"/>
</dbReference>
<evidence type="ECO:0000313" key="2">
    <source>
        <dbReference type="EMBL" id="CAB4586800.1"/>
    </source>
</evidence>